<dbReference type="WBParaSite" id="PS1159_v2.g8635.t1">
    <property type="protein sequence ID" value="PS1159_v2.g8635.t1"/>
    <property type="gene ID" value="PS1159_v2.g8635"/>
</dbReference>
<evidence type="ECO:0000313" key="1">
    <source>
        <dbReference type="Proteomes" id="UP000887580"/>
    </source>
</evidence>
<organism evidence="1 2">
    <name type="scientific">Panagrolaimus sp. PS1159</name>
    <dbReference type="NCBI Taxonomy" id="55785"/>
    <lineage>
        <taxon>Eukaryota</taxon>
        <taxon>Metazoa</taxon>
        <taxon>Ecdysozoa</taxon>
        <taxon>Nematoda</taxon>
        <taxon>Chromadorea</taxon>
        <taxon>Rhabditida</taxon>
        <taxon>Tylenchina</taxon>
        <taxon>Panagrolaimomorpha</taxon>
        <taxon>Panagrolaimoidea</taxon>
        <taxon>Panagrolaimidae</taxon>
        <taxon>Panagrolaimus</taxon>
    </lineage>
</organism>
<protein>
    <submittedName>
        <fullName evidence="2">Uncharacterized protein</fullName>
    </submittedName>
</protein>
<proteinExistence type="predicted"/>
<name>A0AC35GUE9_9BILA</name>
<sequence length="166" mass="18584">MQKLTERKPFRPNSSIPPTQKTTTLSFSPAAPGNMAKTGYEKAMEKYTANNFSKGPDIPFKPIPITSIPCGSDDADWQEPITPRPGIVKPKRANNIRFIKSYDQRVAEKRQRQSISSQGAALVDTSFLVQRTVSVSTKDDMPLSVNLLPPRNNFFPKTKLDKCWLS</sequence>
<evidence type="ECO:0000313" key="2">
    <source>
        <dbReference type="WBParaSite" id="PS1159_v2.g8635.t1"/>
    </source>
</evidence>
<accession>A0AC35GUE9</accession>
<reference evidence="2" key="1">
    <citation type="submission" date="2022-11" db="UniProtKB">
        <authorList>
            <consortium name="WormBaseParasite"/>
        </authorList>
    </citation>
    <scope>IDENTIFICATION</scope>
</reference>
<dbReference type="Proteomes" id="UP000887580">
    <property type="component" value="Unplaced"/>
</dbReference>